<evidence type="ECO:0000313" key="2">
    <source>
        <dbReference type="Proteomes" id="UP001356427"/>
    </source>
</evidence>
<proteinExistence type="predicted"/>
<accession>A0AAN8MJ73</accession>
<comment type="caution">
    <text evidence="1">The sequence shown here is derived from an EMBL/GenBank/DDBJ whole genome shotgun (WGS) entry which is preliminary data.</text>
</comment>
<reference evidence="1 2" key="1">
    <citation type="submission" date="2021-04" db="EMBL/GenBank/DDBJ databases">
        <authorList>
            <person name="De Guttry C."/>
            <person name="Zahm M."/>
            <person name="Klopp C."/>
            <person name="Cabau C."/>
            <person name="Louis A."/>
            <person name="Berthelot C."/>
            <person name="Parey E."/>
            <person name="Roest Crollius H."/>
            <person name="Montfort J."/>
            <person name="Robinson-Rechavi M."/>
            <person name="Bucao C."/>
            <person name="Bouchez O."/>
            <person name="Gislard M."/>
            <person name="Lluch J."/>
            <person name="Milhes M."/>
            <person name="Lampietro C."/>
            <person name="Lopez Roques C."/>
            <person name="Donnadieu C."/>
            <person name="Braasch I."/>
            <person name="Desvignes T."/>
            <person name="Postlethwait J."/>
            <person name="Bobe J."/>
            <person name="Wedekind C."/>
            <person name="Guiguen Y."/>
        </authorList>
    </citation>
    <scope>NUCLEOTIDE SEQUENCE [LARGE SCALE GENOMIC DNA]</scope>
    <source>
        <strain evidence="1">Cs_M1</strain>
        <tissue evidence="1">Blood</tissue>
    </source>
</reference>
<organism evidence="1 2">
    <name type="scientific">Coregonus suidteri</name>
    <dbReference type="NCBI Taxonomy" id="861788"/>
    <lineage>
        <taxon>Eukaryota</taxon>
        <taxon>Metazoa</taxon>
        <taxon>Chordata</taxon>
        <taxon>Craniata</taxon>
        <taxon>Vertebrata</taxon>
        <taxon>Euteleostomi</taxon>
        <taxon>Actinopterygii</taxon>
        <taxon>Neopterygii</taxon>
        <taxon>Teleostei</taxon>
        <taxon>Protacanthopterygii</taxon>
        <taxon>Salmoniformes</taxon>
        <taxon>Salmonidae</taxon>
        <taxon>Coregoninae</taxon>
        <taxon>Coregonus</taxon>
    </lineage>
</organism>
<gene>
    <name evidence="1" type="ORF">J4Q44_G00043870</name>
</gene>
<name>A0AAN8MJ73_9TELE</name>
<protein>
    <submittedName>
        <fullName evidence="1">Uncharacterized protein</fullName>
    </submittedName>
</protein>
<keyword evidence="2" id="KW-1185">Reference proteome</keyword>
<evidence type="ECO:0000313" key="1">
    <source>
        <dbReference type="EMBL" id="KAK6325045.1"/>
    </source>
</evidence>
<sequence length="99" mass="10839">MMDANTTMRLQWCGPVSNNFLPATEMRAELSKITSGCKTTSLDIFHVYIAQLHSSGIPTITAASATSTMSISKWIYGFCHALRSLPYPFPRPGSNLCPP</sequence>
<dbReference type="AlphaFoldDB" id="A0AAN8MJ73"/>
<dbReference type="EMBL" id="JAGTTL010000003">
    <property type="protein sequence ID" value="KAK6325045.1"/>
    <property type="molecule type" value="Genomic_DNA"/>
</dbReference>
<dbReference type="Proteomes" id="UP001356427">
    <property type="component" value="Unassembled WGS sequence"/>
</dbReference>